<dbReference type="AlphaFoldDB" id="A0A4R3YQR6"/>
<dbReference type="EMBL" id="SMCR01000006">
    <property type="protein sequence ID" value="TCV95275.1"/>
    <property type="molecule type" value="Genomic_DNA"/>
</dbReference>
<organism evidence="1 2">
    <name type="scientific">Biostraticola tofi</name>
    <dbReference type="NCBI Taxonomy" id="466109"/>
    <lineage>
        <taxon>Bacteria</taxon>
        <taxon>Pseudomonadati</taxon>
        <taxon>Pseudomonadota</taxon>
        <taxon>Gammaproteobacteria</taxon>
        <taxon>Enterobacterales</taxon>
        <taxon>Bruguierivoracaceae</taxon>
        <taxon>Biostraticola</taxon>
    </lineage>
</organism>
<accession>A0A4R3YQR6</accession>
<evidence type="ECO:0000313" key="1">
    <source>
        <dbReference type="EMBL" id="TCV95275.1"/>
    </source>
</evidence>
<reference evidence="1 2" key="1">
    <citation type="submission" date="2019-03" db="EMBL/GenBank/DDBJ databases">
        <title>Genomic Encyclopedia of Type Strains, Phase IV (KMG-IV): sequencing the most valuable type-strain genomes for metagenomic binning, comparative biology and taxonomic classification.</title>
        <authorList>
            <person name="Goeker M."/>
        </authorList>
    </citation>
    <scope>NUCLEOTIDE SEQUENCE [LARGE SCALE GENOMIC DNA]</scope>
    <source>
        <strain evidence="1 2">DSM 19580</strain>
    </source>
</reference>
<dbReference type="Gene3D" id="3.90.180.10">
    <property type="entry name" value="Medium-chain alcohol dehydrogenases, catalytic domain"/>
    <property type="match status" value="1"/>
</dbReference>
<dbReference type="InterPro" id="IPR050700">
    <property type="entry name" value="YIM1/Zinc_Alcohol_DH_Fams"/>
</dbReference>
<dbReference type="Pfam" id="PF13602">
    <property type="entry name" value="ADH_zinc_N_2"/>
    <property type="match status" value="1"/>
</dbReference>
<keyword evidence="2" id="KW-1185">Reference proteome</keyword>
<evidence type="ECO:0000313" key="2">
    <source>
        <dbReference type="Proteomes" id="UP000295719"/>
    </source>
</evidence>
<dbReference type="Gene3D" id="3.40.50.720">
    <property type="entry name" value="NAD(P)-binding Rossmann-like Domain"/>
    <property type="match status" value="1"/>
</dbReference>
<dbReference type="PANTHER" id="PTHR11695:SF294">
    <property type="entry name" value="RETICULON-4-INTERACTING PROTEIN 1, MITOCHONDRIAL"/>
    <property type="match status" value="1"/>
</dbReference>
<protein>
    <submittedName>
        <fullName evidence="1">Zinc-binding alcohol dehydrogenase family protein</fullName>
    </submittedName>
</protein>
<name>A0A4R3YQR6_9GAMM</name>
<comment type="caution">
    <text evidence="1">The sequence shown here is derived from an EMBL/GenBank/DDBJ whole genome shotgun (WGS) entry which is preliminary data.</text>
</comment>
<gene>
    <name evidence="1" type="ORF">EDC52_106207</name>
</gene>
<dbReference type="PANTHER" id="PTHR11695">
    <property type="entry name" value="ALCOHOL DEHYDROGENASE RELATED"/>
    <property type="match status" value="1"/>
</dbReference>
<proteinExistence type="predicted"/>
<sequence>MNYLKNYDMVLGTVRGNFIEKSIKIVKRGGIIVSLIGPLDEAFALARGLNFGLRIIFRLMSFKIKRLAAKHDIAYSFLFVRPDGMQLTEIKKLIEEKHINPVIDKVFTFGQAQDALNYLAEGHSKGKVIITIKDIK</sequence>
<dbReference type="Proteomes" id="UP000295719">
    <property type="component" value="Unassembled WGS sequence"/>
</dbReference>